<keyword evidence="4" id="KW-1185">Reference proteome</keyword>
<protein>
    <recommendedName>
        <fullName evidence="2">VWFD domain-containing protein</fullName>
    </recommendedName>
</protein>
<dbReference type="PROSITE" id="PS51233">
    <property type="entry name" value="VWFD"/>
    <property type="match status" value="1"/>
</dbReference>
<evidence type="ECO:0000313" key="3">
    <source>
        <dbReference type="EMBL" id="KAJ9585526.1"/>
    </source>
</evidence>
<name>A0AAD7ZS73_DIPPU</name>
<dbReference type="AlphaFoldDB" id="A0AAD7ZS73"/>
<feature type="compositionally biased region" description="Low complexity" evidence="1">
    <location>
        <begin position="419"/>
        <end position="440"/>
    </location>
</feature>
<comment type="caution">
    <text evidence="3">The sequence shown here is derived from an EMBL/GenBank/DDBJ whole genome shotgun (WGS) entry which is preliminary data.</text>
</comment>
<feature type="region of interest" description="Disordered" evidence="1">
    <location>
        <begin position="398"/>
        <end position="440"/>
    </location>
</feature>
<dbReference type="InterPro" id="IPR001846">
    <property type="entry name" value="VWF_type-D"/>
</dbReference>
<feature type="compositionally biased region" description="Low complexity" evidence="1">
    <location>
        <begin position="398"/>
        <end position="411"/>
    </location>
</feature>
<evidence type="ECO:0000313" key="4">
    <source>
        <dbReference type="Proteomes" id="UP001233999"/>
    </source>
</evidence>
<organism evidence="3 4">
    <name type="scientific">Diploptera punctata</name>
    <name type="common">Pacific beetle cockroach</name>
    <dbReference type="NCBI Taxonomy" id="6984"/>
    <lineage>
        <taxon>Eukaryota</taxon>
        <taxon>Metazoa</taxon>
        <taxon>Ecdysozoa</taxon>
        <taxon>Arthropoda</taxon>
        <taxon>Hexapoda</taxon>
        <taxon>Insecta</taxon>
        <taxon>Pterygota</taxon>
        <taxon>Neoptera</taxon>
        <taxon>Polyneoptera</taxon>
        <taxon>Dictyoptera</taxon>
        <taxon>Blattodea</taxon>
        <taxon>Blaberoidea</taxon>
        <taxon>Blaberidae</taxon>
        <taxon>Diplopterinae</taxon>
        <taxon>Diploptera</taxon>
    </lineage>
</organism>
<reference evidence="3" key="2">
    <citation type="submission" date="2023-05" db="EMBL/GenBank/DDBJ databases">
        <authorList>
            <person name="Fouks B."/>
        </authorList>
    </citation>
    <scope>NUCLEOTIDE SEQUENCE</scope>
    <source>
        <strain evidence="3">Stay&amp;Tobe</strain>
        <tissue evidence="3">Testes</tissue>
    </source>
</reference>
<proteinExistence type="predicted"/>
<dbReference type="Proteomes" id="UP001233999">
    <property type="component" value="Unassembled WGS sequence"/>
</dbReference>
<feature type="domain" description="VWFD" evidence="2">
    <location>
        <begin position="193"/>
        <end position="378"/>
    </location>
</feature>
<evidence type="ECO:0000256" key="1">
    <source>
        <dbReference type="SAM" id="MobiDB-lite"/>
    </source>
</evidence>
<evidence type="ECO:0000259" key="2">
    <source>
        <dbReference type="PROSITE" id="PS51233"/>
    </source>
</evidence>
<dbReference type="EMBL" id="JASPKZ010007264">
    <property type="protein sequence ID" value="KAJ9585526.1"/>
    <property type="molecule type" value="Genomic_DNA"/>
</dbReference>
<gene>
    <name evidence="3" type="ORF">L9F63_002680</name>
</gene>
<dbReference type="Pfam" id="PF00094">
    <property type="entry name" value="VWD"/>
    <property type="match status" value="1"/>
</dbReference>
<reference evidence="3" key="1">
    <citation type="journal article" date="2023" name="IScience">
        <title>Live-bearing cockroach genome reveals convergent evolutionary mechanisms linked to viviparity in insects and beyond.</title>
        <authorList>
            <person name="Fouks B."/>
            <person name="Harrison M.C."/>
            <person name="Mikhailova A.A."/>
            <person name="Marchal E."/>
            <person name="English S."/>
            <person name="Carruthers M."/>
            <person name="Jennings E.C."/>
            <person name="Chiamaka E.L."/>
            <person name="Frigard R.A."/>
            <person name="Pippel M."/>
            <person name="Attardo G.M."/>
            <person name="Benoit J.B."/>
            <person name="Bornberg-Bauer E."/>
            <person name="Tobe S.S."/>
        </authorList>
    </citation>
    <scope>NUCLEOTIDE SEQUENCE</scope>
    <source>
        <strain evidence="3">Stay&amp;Tobe</strain>
    </source>
</reference>
<sequence length="481" mass="55244">MVMNAGSKCQDGSGQATVEGQLTRNEEYVTFTKNRALTKLCLAQMSRNHSNLLRACQNVTYHADDLKEYTFTAKYDKTFPDFVKQKVYQLYSILHYRYNQHVHEDPFKFSSYNNHSQLNVNVRMDNLSERINITLKSPLGDLNFTNIQLRGWQRYLLTENPRLSPYERVWDYELPLYNGPTCVFDEAGIYAHYKNTTIYEGVINTFDNNTFYAYLSDTKYTLMEVLENTQNLKKFKLTMNVEGLNRSISAQGYNVDLQLKQGSNGPEVYFYNKKIHYSTDHVTSLINNGQVMGYTFGIKNREVFVALTSNIVNLLYDNHRVLVKASNLYRNQITGLCGTMDGEKVTDTFISRQKCSELDVQTFINTYGEHTVVTTSCIHNLFYQPLKTNQMPLLQQMMSRESQSLSSSQKSSESDKNTPSQMSQPMSESNSSSSSSSSKTIESTFSLTNLVQNCCSNKFGSTQADEKTKHAKCYKCYKKRK</sequence>
<accession>A0AAD7ZS73</accession>